<sequence>MNLTEAIDMVAKDERDLQLKYTKVADEETDPFVKAFLHRIVKDAIKHEKKIYKKYEKVLATLNKKTY</sequence>
<protein>
    <recommendedName>
        <fullName evidence="3">Rubrerythrin diiron-binding domain-containing protein</fullName>
    </recommendedName>
</protein>
<gene>
    <name evidence="1" type="ORF">BROFUL_00144</name>
</gene>
<evidence type="ECO:0008006" key="3">
    <source>
        <dbReference type="Google" id="ProtNLM"/>
    </source>
</evidence>
<comment type="caution">
    <text evidence="1">The sequence shown here is derived from an EMBL/GenBank/DDBJ whole genome shotgun (WGS) entry which is preliminary data.</text>
</comment>
<keyword evidence="2" id="KW-1185">Reference proteome</keyword>
<dbReference type="Proteomes" id="UP000034954">
    <property type="component" value="Unassembled WGS sequence"/>
</dbReference>
<evidence type="ECO:0000313" key="1">
    <source>
        <dbReference type="EMBL" id="KKO21143.1"/>
    </source>
</evidence>
<organism evidence="1 2">
    <name type="scientific">Candidatus Brocadia fulgida</name>
    <dbReference type="NCBI Taxonomy" id="380242"/>
    <lineage>
        <taxon>Bacteria</taxon>
        <taxon>Pseudomonadati</taxon>
        <taxon>Planctomycetota</taxon>
        <taxon>Candidatus Brocadiia</taxon>
        <taxon>Candidatus Brocadiales</taxon>
        <taxon>Candidatus Brocadiaceae</taxon>
        <taxon>Candidatus Brocadia</taxon>
    </lineage>
</organism>
<dbReference type="AlphaFoldDB" id="A0A0M2UYI6"/>
<dbReference type="EMBL" id="LAQJ01000016">
    <property type="protein sequence ID" value="KKO21143.1"/>
    <property type="molecule type" value="Genomic_DNA"/>
</dbReference>
<accession>A0A0M2UYI6</accession>
<dbReference type="InterPro" id="IPR009078">
    <property type="entry name" value="Ferritin-like_SF"/>
</dbReference>
<proteinExistence type="predicted"/>
<dbReference type="SUPFAM" id="SSF47240">
    <property type="entry name" value="Ferritin-like"/>
    <property type="match status" value="1"/>
</dbReference>
<reference evidence="1 2" key="1">
    <citation type="journal article" date="2013" name="BMC Microbiol.">
        <title>Identification of the type II cytochrome c maturation pathway in anammox bacteria by comparative genomics.</title>
        <authorList>
            <person name="Ferousi C."/>
            <person name="Speth D.R."/>
            <person name="Reimann J."/>
            <person name="Op den Camp H.J."/>
            <person name="Allen J.W."/>
            <person name="Keltjens J.T."/>
            <person name="Jetten M.S."/>
        </authorList>
    </citation>
    <scope>NUCLEOTIDE SEQUENCE [LARGE SCALE GENOMIC DNA]</scope>
    <source>
        <strain evidence="1">RU1</strain>
    </source>
</reference>
<name>A0A0M2UYI6_9BACT</name>
<evidence type="ECO:0000313" key="2">
    <source>
        <dbReference type="Proteomes" id="UP000034954"/>
    </source>
</evidence>